<gene>
    <name evidence="1" type="ORF">YYG_05173</name>
</gene>
<sequence>MTNKTCKLLRDIDAYFKNEIVDVAEFDHCGLFTYKCPRKVSDYKCTTNNERINAWGVYLYEKLGRIP</sequence>
<organism evidence="1 2">
    <name type="scientific">Plasmodium vinckei petteri</name>
    <dbReference type="NCBI Taxonomy" id="138298"/>
    <lineage>
        <taxon>Eukaryota</taxon>
        <taxon>Sar</taxon>
        <taxon>Alveolata</taxon>
        <taxon>Apicomplexa</taxon>
        <taxon>Aconoidasida</taxon>
        <taxon>Haemosporida</taxon>
        <taxon>Plasmodiidae</taxon>
        <taxon>Plasmodium</taxon>
        <taxon>Plasmodium (Vinckeia)</taxon>
    </lineage>
</organism>
<dbReference type="AlphaFoldDB" id="W7AE92"/>
<protein>
    <recommendedName>
        <fullName evidence="3">PIR protein CIR protein</fullName>
    </recommendedName>
</protein>
<name>W7AE92_PLAVN</name>
<dbReference type="EMBL" id="KI965423">
    <property type="protein sequence ID" value="EUD69613.1"/>
    <property type="molecule type" value="Genomic_DNA"/>
</dbReference>
<accession>W7AE92</accession>
<evidence type="ECO:0000313" key="2">
    <source>
        <dbReference type="Proteomes" id="UP000030659"/>
    </source>
</evidence>
<evidence type="ECO:0008006" key="3">
    <source>
        <dbReference type="Google" id="ProtNLM"/>
    </source>
</evidence>
<reference evidence="1 2" key="1">
    <citation type="submission" date="2013-02" db="EMBL/GenBank/DDBJ databases">
        <title>The Genome Sequence of Plasmodium vinckei petteri CR.</title>
        <authorList>
            <consortium name="The Broad Institute Genome Sequencing Platform"/>
            <consortium name="The Broad Institute Genome Sequencing Center for Infectious Disease"/>
            <person name="Neafsey D."/>
            <person name="Cheeseman I."/>
            <person name="Volkman S."/>
            <person name="Adams J."/>
            <person name="Walker B."/>
            <person name="Young S.K."/>
            <person name="Zeng Q."/>
            <person name="Gargeya S."/>
            <person name="Fitzgerald M."/>
            <person name="Haas B."/>
            <person name="Abouelleil A."/>
            <person name="Alvarado L."/>
            <person name="Arachchi H.M."/>
            <person name="Berlin A.M."/>
            <person name="Chapman S.B."/>
            <person name="Dewar J."/>
            <person name="Goldberg J."/>
            <person name="Griggs A."/>
            <person name="Gujja S."/>
            <person name="Hansen M."/>
            <person name="Howarth C."/>
            <person name="Imamovic A."/>
            <person name="Larimer J."/>
            <person name="McCowan C."/>
            <person name="Murphy C."/>
            <person name="Neiman D."/>
            <person name="Pearson M."/>
            <person name="Priest M."/>
            <person name="Roberts A."/>
            <person name="Saif S."/>
            <person name="Shea T."/>
            <person name="Sisk P."/>
            <person name="Sykes S."/>
            <person name="Wortman J."/>
            <person name="Nusbaum C."/>
            <person name="Birren B."/>
        </authorList>
    </citation>
    <scope>NUCLEOTIDE SEQUENCE [LARGE SCALE GENOMIC DNA]</scope>
    <source>
        <strain evidence="1 2">CR</strain>
    </source>
</reference>
<proteinExistence type="predicted"/>
<dbReference type="Proteomes" id="UP000030659">
    <property type="component" value="Unassembled WGS sequence"/>
</dbReference>
<evidence type="ECO:0000313" key="1">
    <source>
        <dbReference type="EMBL" id="EUD69613.1"/>
    </source>
</evidence>